<protein>
    <recommendedName>
        <fullName evidence="4">XapX domain-containing protein</fullName>
    </recommendedName>
</protein>
<evidence type="ECO:0000256" key="1">
    <source>
        <dbReference type="SAM" id="MobiDB-lite"/>
    </source>
</evidence>
<dbReference type="InterPro" id="IPR020017">
    <property type="entry name" value="XapX_domain"/>
</dbReference>
<evidence type="ECO:0008006" key="4">
    <source>
        <dbReference type="Google" id="ProtNLM"/>
    </source>
</evidence>
<keyword evidence="3" id="KW-1185">Reference proteome</keyword>
<dbReference type="EMBL" id="CP002581">
    <property type="protein sequence ID" value="AJK48767.1"/>
    <property type="molecule type" value="Genomic_DNA"/>
</dbReference>
<feature type="compositionally biased region" description="Low complexity" evidence="1">
    <location>
        <begin position="64"/>
        <end position="73"/>
    </location>
</feature>
<dbReference type="Proteomes" id="UP000031838">
    <property type="component" value="Chromosome 2"/>
</dbReference>
<gene>
    <name evidence="2" type="ORF">BGL_2c06830</name>
</gene>
<accession>A0A0B6RTV3</accession>
<dbReference type="AlphaFoldDB" id="A0A0B6RTV3"/>
<evidence type="ECO:0000313" key="3">
    <source>
        <dbReference type="Proteomes" id="UP000031838"/>
    </source>
</evidence>
<reference evidence="3" key="1">
    <citation type="submission" date="2011-03" db="EMBL/GenBank/DDBJ databases">
        <authorList>
            <person name="Voget S."/>
            <person name="Streit W.R."/>
            <person name="Jaeger K.E."/>
            <person name="Daniel R."/>
        </authorList>
    </citation>
    <scope>NUCLEOTIDE SEQUENCE [LARGE SCALE GENOMIC DNA]</scope>
    <source>
        <strain evidence="3">PG1</strain>
    </source>
</reference>
<feature type="region of interest" description="Disordered" evidence="1">
    <location>
        <begin position="56"/>
        <end position="92"/>
    </location>
</feature>
<sequence>MSYLISLGAGIVVGLLYYFSRVQSPAPPLVALAGLLGIVIGEHAIPFVQAQWGQPAQHARRAEPAAPVTPAAASTHEPVASADAPDRAGRQP</sequence>
<organism evidence="2 3">
    <name type="scientific">Burkholderia plantarii</name>
    <dbReference type="NCBI Taxonomy" id="41899"/>
    <lineage>
        <taxon>Bacteria</taxon>
        <taxon>Pseudomonadati</taxon>
        <taxon>Pseudomonadota</taxon>
        <taxon>Betaproteobacteria</taxon>
        <taxon>Burkholderiales</taxon>
        <taxon>Burkholderiaceae</taxon>
        <taxon>Burkholderia</taxon>
    </lineage>
</organism>
<name>A0A0B6RTV3_BURPL</name>
<dbReference type="RefSeq" id="WP_042627348.1">
    <property type="nucleotide sequence ID" value="NZ_CP002581.1"/>
</dbReference>
<dbReference type="Pfam" id="PF07235">
    <property type="entry name" value="DUF1427"/>
    <property type="match status" value="1"/>
</dbReference>
<dbReference type="KEGG" id="bgp:BGL_2c06830"/>
<dbReference type="NCBIfam" id="TIGR03510">
    <property type="entry name" value="XapX"/>
    <property type="match status" value="1"/>
</dbReference>
<dbReference type="InterPro" id="IPR009872">
    <property type="entry name" value="DUF1427"/>
</dbReference>
<dbReference type="HOGENOM" id="CLU_171061_0_0_4"/>
<reference evidence="2 3" key="2">
    <citation type="journal article" date="2016" name="Appl. Microbiol. Biotechnol.">
        <title>Mutations improving production and secretion of extracellular lipase by Burkholderia glumae PG1.</title>
        <authorList>
            <person name="Knapp A."/>
            <person name="Voget S."/>
            <person name="Gao R."/>
            <person name="Zaburannyi N."/>
            <person name="Krysciak D."/>
            <person name="Breuer M."/>
            <person name="Hauer B."/>
            <person name="Streit W.R."/>
            <person name="Muller R."/>
            <person name="Daniel R."/>
            <person name="Jaeger K.E."/>
        </authorList>
    </citation>
    <scope>NUCLEOTIDE SEQUENCE [LARGE SCALE GENOMIC DNA]</scope>
    <source>
        <strain evidence="2 3">PG1</strain>
    </source>
</reference>
<evidence type="ECO:0000313" key="2">
    <source>
        <dbReference type="EMBL" id="AJK48767.1"/>
    </source>
</evidence>
<proteinExistence type="predicted"/>